<accession>A0ABQ8FFF9</accession>
<dbReference type="EMBL" id="JAFCIX010000145">
    <property type="protein sequence ID" value="KAH6597385.1"/>
    <property type="molecule type" value="Genomic_DNA"/>
</dbReference>
<evidence type="ECO:0000256" key="4">
    <source>
        <dbReference type="ARBA" id="ARBA00022833"/>
    </source>
</evidence>
<evidence type="ECO:0000313" key="11">
    <source>
        <dbReference type="Proteomes" id="UP001648503"/>
    </source>
</evidence>
<keyword evidence="4" id="KW-0862">Zinc</keyword>
<keyword evidence="3" id="KW-0479">Metal-binding</keyword>
<feature type="compositionally biased region" description="Basic and acidic residues" evidence="7">
    <location>
        <begin position="294"/>
        <end position="304"/>
    </location>
</feature>
<dbReference type="SMART" id="SM01057">
    <property type="entry name" value="Carb_anhydrase"/>
    <property type="match status" value="1"/>
</dbReference>
<dbReference type="EC" id="4.2.1.1" evidence="2"/>
<dbReference type="CDD" id="cd03124">
    <property type="entry name" value="alpha_CA_prokaryotic_like"/>
    <property type="match status" value="1"/>
</dbReference>
<dbReference type="InterPro" id="IPR001148">
    <property type="entry name" value="CA_dom"/>
</dbReference>
<evidence type="ECO:0000256" key="1">
    <source>
        <dbReference type="ARBA" id="ARBA00010718"/>
    </source>
</evidence>
<feature type="compositionally biased region" description="Gly residues" evidence="7">
    <location>
        <begin position="310"/>
        <end position="321"/>
    </location>
</feature>
<dbReference type="InterPro" id="IPR041891">
    <property type="entry name" value="Alpha_CA_prokaryot-like"/>
</dbReference>
<reference evidence="10 11" key="1">
    <citation type="submission" date="2021-02" db="EMBL/GenBank/DDBJ databases">
        <title>Variation within the Batrachochytrium salamandrivorans European outbreak.</title>
        <authorList>
            <person name="Kelly M."/>
            <person name="Pasmans F."/>
            <person name="Shea T.P."/>
            <person name="Munoz J.F."/>
            <person name="Carranza S."/>
            <person name="Cuomo C.A."/>
            <person name="Martel A."/>
        </authorList>
    </citation>
    <scope>NUCLEOTIDE SEQUENCE [LARGE SCALE GENOMIC DNA]</scope>
    <source>
        <strain evidence="10 11">AMFP18/2</strain>
    </source>
</reference>
<comment type="similarity">
    <text evidence="1">Belongs to the alpha-carbonic anhydrase family.</text>
</comment>
<dbReference type="PANTHER" id="PTHR18952">
    <property type="entry name" value="CARBONIC ANHYDRASE"/>
    <property type="match status" value="1"/>
</dbReference>
<dbReference type="SUPFAM" id="SSF51069">
    <property type="entry name" value="Carbonic anhydrase"/>
    <property type="match status" value="1"/>
</dbReference>
<dbReference type="InterPro" id="IPR023561">
    <property type="entry name" value="Carbonic_anhydrase_a-class"/>
</dbReference>
<keyword evidence="8" id="KW-0732">Signal</keyword>
<evidence type="ECO:0000256" key="7">
    <source>
        <dbReference type="SAM" id="MobiDB-lite"/>
    </source>
</evidence>
<keyword evidence="5" id="KW-0456">Lyase</keyword>
<gene>
    <name evidence="10" type="ORF">BASA50_004526</name>
</gene>
<comment type="catalytic activity">
    <reaction evidence="6">
        <text>hydrogencarbonate + H(+) = CO2 + H2O</text>
        <dbReference type="Rhea" id="RHEA:10748"/>
        <dbReference type="ChEBI" id="CHEBI:15377"/>
        <dbReference type="ChEBI" id="CHEBI:15378"/>
        <dbReference type="ChEBI" id="CHEBI:16526"/>
        <dbReference type="ChEBI" id="CHEBI:17544"/>
        <dbReference type="EC" id="4.2.1.1"/>
    </reaction>
</comment>
<organism evidence="10 11">
    <name type="scientific">Batrachochytrium salamandrivorans</name>
    <dbReference type="NCBI Taxonomy" id="1357716"/>
    <lineage>
        <taxon>Eukaryota</taxon>
        <taxon>Fungi</taxon>
        <taxon>Fungi incertae sedis</taxon>
        <taxon>Chytridiomycota</taxon>
        <taxon>Chytridiomycota incertae sedis</taxon>
        <taxon>Chytridiomycetes</taxon>
        <taxon>Rhizophydiales</taxon>
        <taxon>Rhizophydiales incertae sedis</taxon>
        <taxon>Batrachochytrium</taxon>
    </lineage>
</organism>
<evidence type="ECO:0000259" key="9">
    <source>
        <dbReference type="PROSITE" id="PS51144"/>
    </source>
</evidence>
<dbReference type="Pfam" id="PF00194">
    <property type="entry name" value="Carb_anhydrase"/>
    <property type="match status" value="1"/>
</dbReference>
<evidence type="ECO:0000313" key="10">
    <source>
        <dbReference type="EMBL" id="KAH6597385.1"/>
    </source>
</evidence>
<proteinExistence type="inferred from homology"/>
<evidence type="ECO:0000256" key="6">
    <source>
        <dbReference type="ARBA" id="ARBA00048348"/>
    </source>
</evidence>
<evidence type="ECO:0000256" key="5">
    <source>
        <dbReference type="ARBA" id="ARBA00023239"/>
    </source>
</evidence>
<evidence type="ECO:0000256" key="3">
    <source>
        <dbReference type="ARBA" id="ARBA00022723"/>
    </source>
</evidence>
<dbReference type="Gene3D" id="3.10.200.10">
    <property type="entry name" value="Alpha carbonic anhydrase"/>
    <property type="match status" value="1"/>
</dbReference>
<dbReference type="InterPro" id="IPR036398">
    <property type="entry name" value="CA_dom_sf"/>
</dbReference>
<dbReference type="PROSITE" id="PS51144">
    <property type="entry name" value="ALPHA_CA_2"/>
    <property type="match status" value="1"/>
</dbReference>
<feature type="domain" description="Alpha-carbonic anhydrase" evidence="9">
    <location>
        <begin position="53"/>
        <end position="310"/>
    </location>
</feature>
<evidence type="ECO:0000256" key="2">
    <source>
        <dbReference type="ARBA" id="ARBA00012925"/>
    </source>
</evidence>
<feature type="signal peptide" evidence="8">
    <location>
        <begin position="1"/>
        <end position="21"/>
    </location>
</feature>
<evidence type="ECO:0000256" key="8">
    <source>
        <dbReference type="SAM" id="SignalP"/>
    </source>
</evidence>
<feature type="chain" id="PRO_5047245720" description="carbonic anhydrase" evidence="8">
    <location>
        <begin position="22"/>
        <end position="364"/>
    </location>
</feature>
<dbReference type="PANTHER" id="PTHR18952:SF265">
    <property type="entry name" value="CARBONIC ANHYDRASE"/>
    <property type="match status" value="1"/>
</dbReference>
<sequence>MHSFSLLALAAIAATTSVVYADSDEQHQLYARNCLAEFIVKPEHHLYTRSEKIEFGYSGDKGPAFWAKLDPSYTTCAHGKHQSPIDFEDKSMLNAPSHKLSWRSTITNVTAANIGHTVQFNVPASSGFSLLTGGDYNGATNPYSLAQFHLHTPSEHHKENHFFDLEVHFVHVSSTKQLAVVGFWFRLSQTKSSEFLDSVLAGSGLPSTLGATKAIPRVNVGLLRNRFTAPGAKVWSYSGSLTTPPCTEGVNWSVLDEPLPMSLAQFQKIQEVMRFNSRTTAPVGTPNFLDLDSLDGHTEQETERALSGGASSGGASSGGVPSGVSSAAYSSADTSSPAVLSSSVSHGYSTVLMLLVAAVSFLIQ</sequence>
<dbReference type="Proteomes" id="UP001648503">
    <property type="component" value="Unassembled WGS sequence"/>
</dbReference>
<keyword evidence="11" id="KW-1185">Reference proteome</keyword>
<name>A0ABQ8FFF9_9FUNG</name>
<feature type="region of interest" description="Disordered" evidence="7">
    <location>
        <begin position="286"/>
        <end position="327"/>
    </location>
</feature>
<protein>
    <recommendedName>
        <fullName evidence="2">carbonic anhydrase</fullName>
        <ecNumber evidence="2">4.2.1.1</ecNumber>
    </recommendedName>
</protein>
<comment type="caution">
    <text evidence="10">The sequence shown here is derived from an EMBL/GenBank/DDBJ whole genome shotgun (WGS) entry which is preliminary data.</text>
</comment>